<feature type="region of interest" description="Disordered" evidence="1">
    <location>
        <begin position="116"/>
        <end position="138"/>
    </location>
</feature>
<dbReference type="STRING" id="471704.A0A151IUF8"/>
<sequence length="243" mass="27712">KVVKEKFEEHFGARVNIVLERARFNRRKQMNEETVENFIADLYRLVETCNFGALKDELIRDRIVAGIKDIKLSEALQCDPELTLEKAINKVRTKEEVKTQQAVIRGMEMAANLDRVRSSHGTHSKRGLPNRSQQQRMKEETTQKNCCSRCGITPKHAFSSCPAKLSECNNCKKKGHWAAVCKKKNIHEVNRSDDDKKANEDDKEDLYLGASNGQAQKERKRTRGSTDLESGDRNDACRTTMDG</sequence>
<dbReference type="Gene3D" id="4.10.60.10">
    <property type="entry name" value="Zinc finger, CCHC-type"/>
    <property type="match status" value="1"/>
</dbReference>
<organism evidence="2 3">
    <name type="scientific">Trachymyrmex cornetzi</name>
    <dbReference type="NCBI Taxonomy" id="471704"/>
    <lineage>
        <taxon>Eukaryota</taxon>
        <taxon>Metazoa</taxon>
        <taxon>Ecdysozoa</taxon>
        <taxon>Arthropoda</taxon>
        <taxon>Hexapoda</taxon>
        <taxon>Insecta</taxon>
        <taxon>Pterygota</taxon>
        <taxon>Neoptera</taxon>
        <taxon>Endopterygota</taxon>
        <taxon>Hymenoptera</taxon>
        <taxon>Apocrita</taxon>
        <taxon>Aculeata</taxon>
        <taxon>Formicoidea</taxon>
        <taxon>Formicidae</taxon>
        <taxon>Myrmicinae</taxon>
        <taxon>Trachymyrmex</taxon>
    </lineage>
</organism>
<protein>
    <recommendedName>
        <fullName evidence="4">CCHC-type domain-containing protein</fullName>
    </recommendedName>
</protein>
<feature type="non-terminal residue" evidence="2">
    <location>
        <position position="1"/>
    </location>
</feature>
<evidence type="ECO:0000256" key="1">
    <source>
        <dbReference type="SAM" id="MobiDB-lite"/>
    </source>
</evidence>
<dbReference type="PANTHER" id="PTHR33198:SF20">
    <property type="entry name" value="RETROTRANSPOSON GAG DOMAIN-CONTAINING PROTEIN"/>
    <property type="match status" value="1"/>
</dbReference>
<dbReference type="AlphaFoldDB" id="A0A151IUF8"/>
<feature type="compositionally biased region" description="Basic residues" evidence="1">
    <location>
        <begin position="118"/>
        <end position="128"/>
    </location>
</feature>
<feature type="compositionally biased region" description="Basic and acidic residues" evidence="1">
    <location>
        <begin position="224"/>
        <end position="236"/>
    </location>
</feature>
<name>A0A151IUF8_9HYME</name>
<evidence type="ECO:0000313" key="2">
    <source>
        <dbReference type="EMBL" id="KYN11066.1"/>
    </source>
</evidence>
<dbReference type="EMBL" id="KQ980958">
    <property type="protein sequence ID" value="KYN11066.1"/>
    <property type="molecule type" value="Genomic_DNA"/>
</dbReference>
<dbReference type="PANTHER" id="PTHR33198">
    <property type="entry name" value="ANK_REP_REGION DOMAIN-CONTAINING PROTEIN-RELATED"/>
    <property type="match status" value="1"/>
</dbReference>
<feature type="region of interest" description="Disordered" evidence="1">
    <location>
        <begin position="191"/>
        <end position="243"/>
    </location>
</feature>
<proteinExistence type="predicted"/>
<feature type="compositionally biased region" description="Basic and acidic residues" evidence="1">
    <location>
        <begin position="191"/>
        <end position="200"/>
    </location>
</feature>
<evidence type="ECO:0000313" key="3">
    <source>
        <dbReference type="Proteomes" id="UP000078492"/>
    </source>
</evidence>
<keyword evidence="3" id="KW-1185">Reference proteome</keyword>
<gene>
    <name evidence="2" type="ORF">ALC57_16784</name>
</gene>
<evidence type="ECO:0008006" key="4">
    <source>
        <dbReference type="Google" id="ProtNLM"/>
    </source>
</evidence>
<dbReference type="Proteomes" id="UP000078492">
    <property type="component" value="Unassembled WGS sequence"/>
</dbReference>
<accession>A0A151IUF8</accession>
<reference evidence="2 3" key="1">
    <citation type="submission" date="2015-09" db="EMBL/GenBank/DDBJ databases">
        <title>Trachymyrmex cornetzi WGS genome.</title>
        <authorList>
            <person name="Nygaard S."/>
            <person name="Hu H."/>
            <person name="Boomsma J."/>
            <person name="Zhang G."/>
        </authorList>
    </citation>
    <scope>NUCLEOTIDE SEQUENCE [LARGE SCALE GENOMIC DNA]</scope>
    <source>
        <strain evidence="2">Tcor2-1</strain>
        <tissue evidence="2">Whole body</tissue>
    </source>
</reference>